<evidence type="ECO:0000313" key="1">
    <source>
        <dbReference type="EMBL" id="OGD10581.1"/>
    </source>
</evidence>
<proteinExistence type="predicted"/>
<dbReference type="AlphaFoldDB" id="A0A1F4ZW67"/>
<reference evidence="1 2" key="1">
    <citation type="journal article" date="2016" name="Nat. Commun.">
        <title>Thousands of microbial genomes shed light on interconnected biogeochemical processes in an aquifer system.</title>
        <authorList>
            <person name="Anantharaman K."/>
            <person name="Brown C.T."/>
            <person name="Hug L.A."/>
            <person name="Sharon I."/>
            <person name="Castelle C.J."/>
            <person name="Probst A.J."/>
            <person name="Thomas B.C."/>
            <person name="Singh A."/>
            <person name="Wilkins M.J."/>
            <person name="Karaoz U."/>
            <person name="Brodie E.L."/>
            <person name="Williams K.H."/>
            <person name="Hubbard S.S."/>
            <person name="Banfield J.F."/>
        </authorList>
    </citation>
    <scope>NUCLEOTIDE SEQUENCE [LARGE SCALE GENOMIC DNA]</scope>
</reference>
<dbReference type="STRING" id="1797263.A2397_01225"/>
<accession>A0A1F4ZW67</accession>
<dbReference type="Proteomes" id="UP000176424">
    <property type="component" value="Unassembled WGS sequence"/>
</dbReference>
<gene>
    <name evidence="1" type="ORF">A2397_01225</name>
</gene>
<evidence type="ECO:0000313" key="2">
    <source>
        <dbReference type="Proteomes" id="UP000176424"/>
    </source>
</evidence>
<dbReference type="EMBL" id="MEXR01000003">
    <property type="protein sequence ID" value="OGD10581.1"/>
    <property type="molecule type" value="Genomic_DNA"/>
</dbReference>
<sequence length="70" mass="7433">MSIKETLYIVTHPTAVLAAKLRQISVSIEAGGPPSGSTIEEFPELPVSQAAKLLRTAKQLEKSKGSSVKL</sequence>
<name>A0A1F4ZW67_9BACT</name>
<protein>
    <submittedName>
        <fullName evidence="1">Uncharacterized protein</fullName>
    </submittedName>
</protein>
<comment type="caution">
    <text evidence="1">The sequence shown here is derived from an EMBL/GenBank/DDBJ whole genome shotgun (WGS) entry which is preliminary data.</text>
</comment>
<organism evidence="1 2">
    <name type="scientific">Candidatus Amesbacteria bacterium RIFOXYB1_FULL_44_23</name>
    <dbReference type="NCBI Taxonomy" id="1797263"/>
    <lineage>
        <taxon>Bacteria</taxon>
        <taxon>Candidatus Amesiibacteriota</taxon>
    </lineage>
</organism>